<dbReference type="InterPro" id="IPR001563">
    <property type="entry name" value="Peptidase_S10"/>
</dbReference>
<dbReference type="HOGENOM" id="CLU_1049858_0_0_1"/>
<dbReference type="VEuPathDB" id="FungiDB:PV08_09239"/>
<sequence>MLVLTGVGPSRINEDANAFTTHLFPDLVGRDTHILGESFGSSLTPVGETYLLDRSIPGPQVKLDVKSIALTSPFVDVGFSSPSLRLASRSITCGTFLREISCTVSTTTETVPGEYNEDDDPLVSVEKPCYSFPTCSPWVATVEKYLNDPGLQARLGLQDKVPVDFHVMDMDINAAFSSSMTRSNLSRVTYLLEDTPTRVLLRSGRLDPDANGGSGPSRIWTACRRGGKIKNSTGLTFVTFENAGHMVPGDDSAGASAALSEWLSS</sequence>
<evidence type="ECO:0000256" key="2">
    <source>
        <dbReference type="ARBA" id="ARBA00022645"/>
    </source>
</evidence>
<comment type="similarity">
    <text evidence="1">Belongs to the peptidase S10 family.</text>
</comment>
<dbReference type="Proteomes" id="UP000053328">
    <property type="component" value="Unassembled WGS sequence"/>
</dbReference>
<dbReference type="PRINTS" id="PR00724">
    <property type="entry name" value="CRBOXYPTASEC"/>
</dbReference>
<dbReference type="GO" id="GO:0006508">
    <property type="term" value="P:proteolysis"/>
    <property type="evidence" value="ECO:0007669"/>
    <property type="project" value="UniProtKB-KW"/>
</dbReference>
<dbReference type="SUPFAM" id="SSF53474">
    <property type="entry name" value="alpha/beta-Hydrolases"/>
    <property type="match status" value="1"/>
</dbReference>
<dbReference type="OrthoDB" id="443318at2759"/>
<dbReference type="EMBL" id="KN847498">
    <property type="protein sequence ID" value="KIW11965.1"/>
    <property type="molecule type" value="Genomic_DNA"/>
</dbReference>
<evidence type="ECO:0000256" key="3">
    <source>
        <dbReference type="ARBA" id="ARBA00022670"/>
    </source>
</evidence>
<dbReference type="Gene3D" id="3.40.50.1820">
    <property type="entry name" value="alpha/beta hydrolase"/>
    <property type="match status" value="1"/>
</dbReference>
<keyword evidence="5" id="KW-0325">Glycoprotein</keyword>
<dbReference type="AlphaFoldDB" id="A0A0D2AZV9"/>
<evidence type="ECO:0000313" key="6">
    <source>
        <dbReference type="EMBL" id="KIW11965.1"/>
    </source>
</evidence>
<name>A0A0D2AZV9_9EURO</name>
<evidence type="ECO:0008006" key="8">
    <source>
        <dbReference type="Google" id="ProtNLM"/>
    </source>
</evidence>
<dbReference type="GO" id="GO:0004185">
    <property type="term" value="F:serine-type carboxypeptidase activity"/>
    <property type="evidence" value="ECO:0007669"/>
    <property type="project" value="InterPro"/>
</dbReference>
<evidence type="ECO:0000256" key="1">
    <source>
        <dbReference type="ARBA" id="ARBA00009431"/>
    </source>
</evidence>
<proteinExistence type="inferred from homology"/>
<keyword evidence="2" id="KW-0121">Carboxypeptidase</keyword>
<dbReference type="STRING" id="91928.A0A0D2AZV9"/>
<reference evidence="6 7" key="1">
    <citation type="submission" date="2015-01" db="EMBL/GenBank/DDBJ databases">
        <title>The Genome Sequence of Exophiala spinifera CBS89968.</title>
        <authorList>
            <consortium name="The Broad Institute Genomics Platform"/>
            <person name="Cuomo C."/>
            <person name="de Hoog S."/>
            <person name="Gorbushina A."/>
            <person name="Stielow B."/>
            <person name="Teixiera M."/>
            <person name="Abouelleil A."/>
            <person name="Chapman S.B."/>
            <person name="Priest M."/>
            <person name="Young S.K."/>
            <person name="Wortman J."/>
            <person name="Nusbaum C."/>
            <person name="Birren B."/>
        </authorList>
    </citation>
    <scope>NUCLEOTIDE SEQUENCE [LARGE SCALE GENOMIC DNA]</scope>
    <source>
        <strain evidence="6 7">CBS 89968</strain>
    </source>
</reference>
<keyword evidence="3" id="KW-0645">Protease</keyword>
<keyword evidence="4" id="KW-0378">Hydrolase</keyword>
<accession>A0A0D2AZV9</accession>
<evidence type="ECO:0000313" key="7">
    <source>
        <dbReference type="Proteomes" id="UP000053328"/>
    </source>
</evidence>
<evidence type="ECO:0000256" key="5">
    <source>
        <dbReference type="ARBA" id="ARBA00023180"/>
    </source>
</evidence>
<dbReference type="GeneID" id="27336322"/>
<dbReference type="RefSeq" id="XP_016232181.1">
    <property type="nucleotide sequence ID" value="XM_016383558.1"/>
</dbReference>
<dbReference type="InterPro" id="IPR029058">
    <property type="entry name" value="AB_hydrolase_fold"/>
</dbReference>
<gene>
    <name evidence="6" type="ORF">PV08_09239</name>
</gene>
<organism evidence="6 7">
    <name type="scientific">Exophiala spinifera</name>
    <dbReference type="NCBI Taxonomy" id="91928"/>
    <lineage>
        <taxon>Eukaryota</taxon>
        <taxon>Fungi</taxon>
        <taxon>Dikarya</taxon>
        <taxon>Ascomycota</taxon>
        <taxon>Pezizomycotina</taxon>
        <taxon>Eurotiomycetes</taxon>
        <taxon>Chaetothyriomycetidae</taxon>
        <taxon>Chaetothyriales</taxon>
        <taxon>Herpotrichiellaceae</taxon>
        <taxon>Exophiala</taxon>
    </lineage>
</organism>
<keyword evidence="7" id="KW-1185">Reference proteome</keyword>
<evidence type="ECO:0000256" key="4">
    <source>
        <dbReference type="ARBA" id="ARBA00022801"/>
    </source>
</evidence>
<protein>
    <recommendedName>
        <fullName evidence="8">Peptidase S33 tripeptidyl aminopeptidase-like C-terminal domain-containing protein</fullName>
    </recommendedName>
</protein>